<evidence type="ECO:0000256" key="6">
    <source>
        <dbReference type="ARBA" id="ARBA00023136"/>
    </source>
</evidence>
<keyword evidence="6 7" id="KW-0472">Membrane</keyword>
<dbReference type="InterPro" id="IPR003838">
    <property type="entry name" value="ABC3_permease_C"/>
</dbReference>
<keyword evidence="2" id="KW-0813">Transport</keyword>
<accession>A0A1Y0HPB9</accession>
<dbReference type="GO" id="GO:0005886">
    <property type="term" value="C:plasma membrane"/>
    <property type="evidence" value="ECO:0007669"/>
    <property type="project" value="UniProtKB-SubCell"/>
</dbReference>
<dbReference type="RefSeq" id="WP_087439643.1">
    <property type="nucleotide sequence ID" value="NZ_CP021416.1"/>
</dbReference>
<keyword evidence="3" id="KW-1003">Cell membrane</keyword>
<keyword evidence="11" id="KW-1185">Reference proteome</keyword>
<evidence type="ECO:0000256" key="4">
    <source>
        <dbReference type="ARBA" id="ARBA00022692"/>
    </source>
</evidence>
<dbReference type="EMBL" id="CP021416">
    <property type="protein sequence ID" value="ARU49972.1"/>
    <property type="molecule type" value="Genomic_DNA"/>
</dbReference>
<evidence type="ECO:0000256" key="1">
    <source>
        <dbReference type="ARBA" id="ARBA00004651"/>
    </source>
</evidence>
<dbReference type="PANTHER" id="PTHR43738">
    <property type="entry name" value="ABC TRANSPORTER, MEMBRANE PROTEIN"/>
    <property type="match status" value="1"/>
</dbReference>
<dbReference type="Proteomes" id="UP000196005">
    <property type="component" value="Chromosome"/>
</dbReference>
<name>A0A1Y0HPB9_9BACT</name>
<evidence type="ECO:0000256" key="2">
    <source>
        <dbReference type="ARBA" id="ARBA00022448"/>
    </source>
</evidence>
<feature type="transmembrane region" description="Helical" evidence="7">
    <location>
        <begin position="21"/>
        <end position="40"/>
    </location>
</feature>
<proteinExistence type="predicted"/>
<feature type="domain" description="MacB-like periplasmic core" evidence="9">
    <location>
        <begin position="19"/>
        <end position="233"/>
    </location>
</feature>
<sequence>MISLAQRDIAHSLGKFLTTSMGIGMLLGVVLIMIGVYRGLVDDANILLKDTHANLWIVQQDTLGPFAENSRLHEDIKYQIKAFEGVKDVSALTFQNLQLYRNNQPIRVFAMGYDIGSFYTPHHLVEGRPILANHFEMIVDKKTGFKLHDEILIGRDMFNVVGITKDAVSSSGDLMVYFSLPDAQKLQFLSSNEQIRNDRARGTKATDTTTINAIIATVEEGADLKAIGQEIERWKHVKVFTQEEQSSLLTKNLIERSAKQIGMFTVILLLVASVIISLIIYTMTMGKLKEIAILKLIGASNGVIIKMIVQQSVLLGILSFIAGNLFSHSLMDLFPKRTILMSADAFSLLEIVIIVSILGSLFGVRSALKIDPASAIGG</sequence>
<keyword evidence="5 7" id="KW-1133">Transmembrane helix</keyword>
<evidence type="ECO:0000256" key="3">
    <source>
        <dbReference type="ARBA" id="ARBA00022475"/>
    </source>
</evidence>
<dbReference type="PANTHER" id="PTHR43738:SF1">
    <property type="entry name" value="HEMIN TRANSPORT SYSTEM PERMEASE PROTEIN HRTB-RELATED"/>
    <property type="match status" value="1"/>
</dbReference>
<dbReference type="KEGG" id="suls:Sdiek1_2829"/>
<dbReference type="InterPro" id="IPR025857">
    <property type="entry name" value="MacB_PCD"/>
</dbReference>
<gene>
    <name evidence="10" type="ORF">Sdiek1_2829</name>
</gene>
<protein>
    <submittedName>
        <fullName evidence="10">ABC transporter permease</fullName>
    </submittedName>
</protein>
<evidence type="ECO:0000259" key="9">
    <source>
        <dbReference type="Pfam" id="PF12704"/>
    </source>
</evidence>
<reference evidence="11" key="1">
    <citation type="submission" date="2017-05" db="EMBL/GenBank/DDBJ databases">
        <title>Dechlorination kinetics govern the competition between two new strains of the genus Sulfurospirillum.</title>
        <authorList>
            <person name="Buttet G.F."/>
            <person name="Murray A.M."/>
            <person name="Goris T."/>
            <person name="Burion M."/>
            <person name="Lin B."/>
            <person name="Rolle M."/>
            <person name="Maillard J."/>
        </authorList>
    </citation>
    <scope>NUCLEOTIDE SEQUENCE [LARGE SCALE GENOMIC DNA]</scope>
    <source>
        <strain evidence="11">SL2-1</strain>
    </source>
</reference>
<feature type="transmembrane region" description="Helical" evidence="7">
    <location>
        <begin position="261"/>
        <end position="282"/>
    </location>
</feature>
<evidence type="ECO:0000313" key="10">
    <source>
        <dbReference type="EMBL" id="ARU49972.1"/>
    </source>
</evidence>
<evidence type="ECO:0000313" key="11">
    <source>
        <dbReference type="Proteomes" id="UP000196005"/>
    </source>
</evidence>
<feature type="transmembrane region" description="Helical" evidence="7">
    <location>
        <begin position="303"/>
        <end position="326"/>
    </location>
</feature>
<organism evidence="10 11">
    <name type="scientific">Sulfurospirillum diekertiae</name>
    <dbReference type="NCBI Taxonomy" id="1854492"/>
    <lineage>
        <taxon>Bacteria</taxon>
        <taxon>Pseudomonadati</taxon>
        <taxon>Campylobacterota</taxon>
        <taxon>Epsilonproteobacteria</taxon>
        <taxon>Campylobacterales</taxon>
        <taxon>Sulfurospirillaceae</taxon>
        <taxon>Sulfurospirillum</taxon>
    </lineage>
</organism>
<dbReference type="Pfam" id="PF12704">
    <property type="entry name" value="MacB_PCD"/>
    <property type="match status" value="1"/>
</dbReference>
<dbReference type="AlphaFoldDB" id="A0A1Y0HPB9"/>
<dbReference type="OrthoDB" id="7298150at2"/>
<evidence type="ECO:0000256" key="7">
    <source>
        <dbReference type="SAM" id="Phobius"/>
    </source>
</evidence>
<feature type="transmembrane region" description="Helical" evidence="7">
    <location>
        <begin position="346"/>
        <end position="364"/>
    </location>
</feature>
<keyword evidence="4 7" id="KW-0812">Transmembrane</keyword>
<evidence type="ECO:0000259" key="8">
    <source>
        <dbReference type="Pfam" id="PF02687"/>
    </source>
</evidence>
<evidence type="ECO:0000256" key="5">
    <source>
        <dbReference type="ARBA" id="ARBA00022989"/>
    </source>
</evidence>
<dbReference type="InterPro" id="IPR051125">
    <property type="entry name" value="ABC-4/HrtB_transporter"/>
</dbReference>
<feature type="domain" description="ABC3 transporter permease C-terminal" evidence="8">
    <location>
        <begin position="263"/>
        <end position="362"/>
    </location>
</feature>
<dbReference type="Pfam" id="PF02687">
    <property type="entry name" value="FtsX"/>
    <property type="match status" value="1"/>
</dbReference>
<comment type="subcellular location">
    <subcellularLocation>
        <location evidence="1">Cell membrane</location>
        <topology evidence="1">Multi-pass membrane protein</topology>
    </subcellularLocation>
</comment>